<dbReference type="GO" id="GO:0003828">
    <property type="term" value="F:alpha-N-acetylneuraminate alpha-2,8-sialyltransferase activity"/>
    <property type="evidence" value="ECO:0007669"/>
    <property type="project" value="TreeGrafter"/>
</dbReference>
<feature type="disulfide bond" evidence="12">
    <location>
        <begin position="109"/>
        <end position="260"/>
    </location>
</feature>
<accession>A0A8C3FY85</accession>
<dbReference type="PIRSF" id="PIRSF005557">
    <property type="entry name" value="Sialyl_trans"/>
    <property type="match status" value="1"/>
</dbReference>
<dbReference type="Gene3D" id="3.90.1480.20">
    <property type="entry name" value="Glycosyl transferase family 29"/>
    <property type="match status" value="1"/>
</dbReference>
<keyword evidence="7" id="KW-1133">Transmembrane helix</keyword>
<dbReference type="Pfam" id="PF00777">
    <property type="entry name" value="Glyco_transf_29"/>
    <property type="match status" value="1"/>
</dbReference>
<evidence type="ECO:0000256" key="8">
    <source>
        <dbReference type="ARBA" id="ARBA00023034"/>
    </source>
</evidence>
<dbReference type="OMA" id="HTQGVLQ"/>
<keyword evidence="9" id="KW-0472">Membrane</keyword>
<evidence type="ECO:0000256" key="1">
    <source>
        <dbReference type="ARBA" id="ARBA00004323"/>
    </source>
</evidence>
<organism evidence="13 14">
    <name type="scientific">Chrysemys picta bellii</name>
    <name type="common">Western painted turtle</name>
    <name type="synonym">Emys bellii</name>
    <dbReference type="NCBI Taxonomy" id="8478"/>
    <lineage>
        <taxon>Eukaryota</taxon>
        <taxon>Metazoa</taxon>
        <taxon>Chordata</taxon>
        <taxon>Craniata</taxon>
        <taxon>Vertebrata</taxon>
        <taxon>Euteleostomi</taxon>
        <taxon>Archelosauria</taxon>
        <taxon>Testudinata</taxon>
        <taxon>Testudines</taxon>
        <taxon>Cryptodira</taxon>
        <taxon>Durocryptodira</taxon>
        <taxon>Testudinoidea</taxon>
        <taxon>Emydidae</taxon>
        <taxon>Chrysemys</taxon>
    </lineage>
</organism>
<reference evidence="13" key="1">
    <citation type="submission" date="2025-08" db="UniProtKB">
        <authorList>
            <consortium name="Ensembl"/>
        </authorList>
    </citation>
    <scope>IDENTIFICATION</scope>
</reference>
<keyword evidence="4" id="KW-0808">Transferase</keyword>
<comment type="subcellular location">
    <subcellularLocation>
        <location evidence="1">Golgi apparatus membrane</location>
        <topology evidence="1">Single-pass type II membrane protein</topology>
    </subcellularLocation>
</comment>
<keyword evidence="10" id="KW-1015">Disulfide bond</keyword>
<dbReference type="GO" id="GO:0009311">
    <property type="term" value="P:oligosaccharide metabolic process"/>
    <property type="evidence" value="ECO:0007669"/>
    <property type="project" value="TreeGrafter"/>
</dbReference>
<evidence type="ECO:0000256" key="2">
    <source>
        <dbReference type="ARBA" id="ARBA00006003"/>
    </source>
</evidence>
<dbReference type="GO" id="GO:0000139">
    <property type="term" value="C:Golgi membrane"/>
    <property type="evidence" value="ECO:0007669"/>
    <property type="project" value="UniProtKB-SubCell"/>
</dbReference>
<evidence type="ECO:0000256" key="6">
    <source>
        <dbReference type="ARBA" id="ARBA00022968"/>
    </source>
</evidence>
<evidence type="ECO:0000256" key="9">
    <source>
        <dbReference type="ARBA" id="ARBA00023136"/>
    </source>
</evidence>
<keyword evidence="8" id="KW-0333">Golgi apparatus</keyword>
<dbReference type="InterPro" id="IPR012163">
    <property type="entry name" value="Sialyl_trans"/>
</dbReference>
<evidence type="ECO:0000256" key="3">
    <source>
        <dbReference type="ARBA" id="ARBA00022676"/>
    </source>
</evidence>
<keyword evidence="6" id="KW-0735">Signal-anchor</keyword>
<evidence type="ECO:0000313" key="14">
    <source>
        <dbReference type="Proteomes" id="UP000694380"/>
    </source>
</evidence>
<gene>
    <name evidence="13" type="primary">LOC101948654</name>
</gene>
<evidence type="ECO:0000256" key="7">
    <source>
        <dbReference type="ARBA" id="ARBA00022989"/>
    </source>
</evidence>
<dbReference type="InterPro" id="IPR050943">
    <property type="entry name" value="Glycosyltr_29_Sialyltrsf"/>
</dbReference>
<dbReference type="PANTHER" id="PTHR11987:SF29">
    <property type="entry name" value="ALPHA-2,8-SIALYLTRANSFERASE 8F"/>
    <property type="match status" value="1"/>
</dbReference>
<protein>
    <recommendedName>
        <fullName evidence="15">Alpha-2,8-sialyltransferase 8F</fullName>
    </recommendedName>
</protein>
<dbReference type="AlphaFoldDB" id="A0A8C3FY85"/>
<dbReference type="InterPro" id="IPR001675">
    <property type="entry name" value="Glyco_trans_29"/>
</dbReference>
<keyword evidence="14" id="KW-1185">Reference proteome</keyword>
<evidence type="ECO:0000256" key="12">
    <source>
        <dbReference type="PIRSR" id="PIRSR005557-2"/>
    </source>
</evidence>
<evidence type="ECO:0000256" key="4">
    <source>
        <dbReference type="ARBA" id="ARBA00022679"/>
    </source>
</evidence>
<evidence type="ECO:0000256" key="11">
    <source>
        <dbReference type="ARBA" id="ARBA00023180"/>
    </source>
</evidence>
<sequence length="339" mass="37605">MGAERCPELVQNCSTGTLPPRPDQDWILRQLKLQGYPWTYNASALGQYREQLGACCNASADLVLTQNNTQNGSQIVYDGEPDKKYLVDEKLWEMLPQVSPFQDAPYNTCAVVGGGGILQNSSCGPEIDRAQFVIRINPPWGSPPMNFIDDVGNKSNIVTMNPSVLRDRFGGLRNQHQNFTEVVGAYGAPLLLIPAFSFAGNSNISFQALYILKNFSSPVRTFFMNPEYLAGLDRHWRCRGLCAKRLSSGFMLLNAALELCQHLTLYGFWPFSTDPEGRLLPEHYYDNQPPKPGIHAMSDEFTRYLGMHLQGALRLHLGRCQEGPAGGRAQQGSEGGALK</sequence>
<reference evidence="13" key="2">
    <citation type="submission" date="2025-09" db="UniProtKB">
        <authorList>
            <consortium name="Ensembl"/>
        </authorList>
    </citation>
    <scope>IDENTIFICATION</scope>
</reference>
<keyword evidence="11" id="KW-0325">Glycoprotein</keyword>
<dbReference type="PANTHER" id="PTHR11987">
    <property type="entry name" value="ALPHA-2,8-SIALYLTRANSFERASE"/>
    <property type="match status" value="1"/>
</dbReference>
<keyword evidence="5" id="KW-0812">Transmembrane</keyword>
<evidence type="ECO:0000313" key="13">
    <source>
        <dbReference type="Ensembl" id="ENSCPBP00000014019.1"/>
    </source>
</evidence>
<dbReference type="InterPro" id="IPR038578">
    <property type="entry name" value="GT29-like_sf"/>
</dbReference>
<dbReference type="Ensembl" id="ENSCPBT00000016628.1">
    <property type="protein sequence ID" value="ENSCPBP00000014019.1"/>
    <property type="gene ID" value="ENSCPBG00000010442.1"/>
</dbReference>
<name>A0A8C3FY85_CHRPI</name>
<dbReference type="Proteomes" id="UP000694380">
    <property type="component" value="Unplaced"/>
</dbReference>
<proteinExistence type="inferred from homology"/>
<evidence type="ECO:0000256" key="10">
    <source>
        <dbReference type="ARBA" id="ARBA00023157"/>
    </source>
</evidence>
<comment type="similarity">
    <text evidence="2">Belongs to the glycosyltransferase 29 family.</text>
</comment>
<dbReference type="GeneTree" id="ENSGT01030000234535"/>
<evidence type="ECO:0000256" key="5">
    <source>
        <dbReference type="ARBA" id="ARBA00022692"/>
    </source>
</evidence>
<dbReference type="GO" id="GO:0006491">
    <property type="term" value="P:N-glycan processing"/>
    <property type="evidence" value="ECO:0007669"/>
    <property type="project" value="TreeGrafter"/>
</dbReference>
<evidence type="ECO:0008006" key="15">
    <source>
        <dbReference type="Google" id="ProtNLM"/>
    </source>
</evidence>
<keyword evidence="3" id="KW-0328">Glycosyltransferase</keyword>